<reference evidence="2" key="2">
    <citation type="submission" date="2015-01" db="EMBL/GenBank/DDBJ databases">
        <title>Evolutionary Origins and Diversification of the Mycorrhizal Mutualists.</title>
        <authorList>
            <consortium name="DOE Joint Genome Institute"/>
            <consortium name="Mycorrhizal Genomics Consortium"/>
            <person name="Kohler A."/>
            <person name="Kuo A."/>
            <person name="Nagy L.G."/>
            <person name="Floudas D."/>
            <person name="Copeland A."/>
            <person name="Barry K.W."/>
            <person name="Cichocki N."/>
            <person name="Veneault-Fourrey C."/>
            <person name="LaButti K."/>
            <person name="Lindquist E.A."/>
            <person name="Lipzen A."/>
            <person name="Lundell T."/>
            <person name="Morin E."/>
            <person name="Murat C."/>
            <person name="Riley R."/>
            <person name="Ohm R."/>
            <person name="Sun H."/>
            <person name="Tunlid A."/>
            <person name="Henrissat B."/>
            <person name="Grigoriev I.V."/>
            <person name="Hibbett D.S."/>
            <person name="Martin F."/>
        </authorList>
    </citation>
    <scope>NUCLEOTIDE SEQUENCE [LARGE SCALE GENOMIC DNA]</scope>
    <source>
        <strain evidence="2">h7</strain>
    </source>
</reference>
<dbReference type="AlphaFoldDB" id="A0A0C2XH02"/>
<name>A0A0C2XH02_HEBCY</name>
<organism evidence="1 2">
    <name type="scientific">Hebeloma cylindrosporum</name>
    <dbReference type="NCBI Taxonomy" id="76867"/>
    <lineage>
        <taxon>Eukaryota</taxon>
        <taxon>Fungi</taxon>
        <taxon>Dikarya</taxon>
        <taxon>Basidiomycota</taxon>
        <taxon>Agaricomycotina</taxon>
        <taxon>Agaricomycetes</taxon>
        <taxon>Agaricomycetidae</taxon>
        <taxon>Agaricales</taxon>
        <taxon>Agaricineae</taxon>
        <taxon>Hymenogastraceae</taxon>
        <taxon>Hebeloma</taxon>
    </lineage>
</organism>
<proteinExistence type="predicted"/>
<protein>
    <submittedName>
        <fullName evidence="1">Uncharacterized protein</fullName>
    </submittedName>
</protein>
<sequence length="152" mass="17217">MQAAHIINTVRKDSQRRRSLKSFLPNSVFAIQPSRYLIWIASLMSLHTVETSDHVQWDVYGTFCIVPTEDDARAMLTALKTSNQKWLVTGNNRTPARPLDVGLAPFDRSKWDVIVLHPQGFLPDGEPIAIAQGRYFQTPTSPPPQSPVKWTY</sequence>
<dbReference type="OrthoDB" id="2984690at2759"/>
<accession>A0A0C2XH02</accession>
<keyword evidence="2" id="KW-1185">Reference proteome</keyword>
<evidence type="ECO:0000313" key="1">
    <source>
        <dbReference type="EMBL" id="KIM37123.1"/>
    </source>
</evidence>
<reference evidence="1 2" key="1">
    <citation type="submission" date="2014-04" db="EMBL/GenBank/DDBJ databases">
        <authorList>
            <consortium name="DOE Joint Genome Institute"/>
            <person name="Kuo A."/>
            <person name="Gay G."/>
            <person name="Dore J."/>
            <person name="Kohler A."/>
            <person name="Nagy L.G."/>
            <person name="Floudas D."/>
            <person name="Copeland A."/>
            <person name="Barry K.W."/>
            <person name="Cichocki N."/>
            <person name="Veneault-Fourrey C."/>
            <person name="LaButti K."/>
            <person name="Lindquist E.A."/>
            <person name="Lipzen A."/>
            <person name="Lundell T."/>
            <person name="Morin E."/>
            <person name="Murat C."/>
            <person name="Sun H."/>
            <person name="Tunlid A."/>
            <person name="Henrissat B."/>
            <person name="Grigoriev I.V."/>
            <person name="Hibbett D.S."/>
            <person name="Martin F."/>
            <person name="Nordberg H.P."/>
            <person name="Cantor M.N."/>
            <person name="Hua S.X."/>
        </authorList>
    </citation>
    <scope>NUCLEOTIDE SEQUENCE [LARGE SCALE GENOMIC DNA]</scope>
    <source>
        <strain evidence="2">h7</strain>
    </source>
</reference>
<dbReference type="Proteomes" id="UP000053424">
    <property type="component" value="Unassembled WGS sequence"/>
</dbReference>
<dbReference type="HOGENOM" id="CLU_1722601_0_0_1"/>
<evidence type="ECO:0000313" key="2">
    <source>
        <dbReference type="Proteomes" id="UP000053424"/>
    </source>
</evidence>
<dbReference type="EMBL" id="KN831799">
    <property type="protein sequence ID" value="KIM37123.1"/>
    <property type="molecule type" value="Genomic_DNA"/>
</dbReference>
<gene>
    <name evidence="1" type="ORF">M413DRAFT_31073</name>
</gene>